<keyword evidence="2" id="KW-1185">Reference proteome</keyword>
<dbReference type="Proteomes" id="UP000275846">
    <property type="component" value="Unassembled WGS sequence"/>
</dbReference>
<name>A0A183TMQ8_SCHSO</name>
<proteinExistence type="predicted"/>
<evidence type="ECO:0000313" key="2">
    <source>
        <dbReference type="Proteomes" id="UP000275846"/>
    </source>
</evidence>
<dbReference type="WBParaSite" id="SSLN_0001843101-mRNA-1">
    <property type="protein sequence ID" value="SSLN_0001843101-mRNA-1"/>
    <property type="gene ID" value="SSLN_0001843101"/>
</dbReference>
<dbReference type="EMBL" id="UYSU01043046">
    <property type="protein sequence ID" value="VDM04142.1"/>
    <property type="molecule type" value="Genomic_DNA"/>
</dbReference>
<evidence type="ECO:0000313" key="3">
    <source>
        <dbReference type="WBParaSite" id="SSLN_0001843101-mRNA-1"/>
    </source>
</evidence>
<dbReference type="AlphaFoldDB" id="A0A183TMQ8"/>
<reference evidence="3" key="1">
    <citation type="submission" date="2016-06" db="UniProtKB">
        <authorList>
            <consortium name="WormBaseParasite"/>
        </authorList>
    </citation>
    <scope>IDENTIFICATION</scope>
</reference>
<protein>
    <submittedName>
        <fullName evidence="1 3">Uncharacterized protein</fullName>
    </submittedName>
</protein>
<organism evidence="3">
    <name type="scientific">Schistocephalus solidus</name>
    <name type="common">Tapeworm</name>
    <dbReference type="NCBI Taxonomy" id="70667"/>
    <lineage>
        <taxon>Eukaryota</taxon>
        <taxon>Metazoa</taxon>
        <taxon>Spiralia</taxon>
        <taxon>Lophotrochozoa</taxon>
        <taxon>Platyhelminthes</taxon>
        <taxon>Cestoda</taxon>
        <taxon>Eucestoda</taxon>
        <taxon>Diphyllobothriidea</taxon>
        <taxon>Diphyllobothriidae</taxon>
        <taxon>Schistocephalus</taxon>
    </lineage>
</organism>
<gene>
    <name evidence="1" type="ORF">SSLN_LOCUS17756</name>
</gene>
<reference evidence="1 2" key="2">
    <citation type="submission" date="2018-11" db="EMBL/GenBank/DDBJ databases">
        <authorList>
            <consortium name="Pathogen Informatics"/>
        </authorList>
    </citation>
    <scope>NUCLEOTIDE SEQUENCE [LARGE SCALE GENOMIC DNA]</scope>
    <source>
        <strain evidence="1 2">NST_G2</strain>
    </source>
</reference>
<accession>A0A183TMQ8</accession>
<evidence type="ECO:0000313" key="1">
    <source>
        <dbReference type="EMBL" id="VDM04142.1"/>
    </source>
</evidence>
<sequence length="92" mass="10508">MASSTAASLHLPIFNLMFSAILTDSNREERPRIRVAYRINGQLLIQRRMYIRSPASTATIQELLFADEFALNATTEEEMQRRMDLSAVAFNN</sequence>